<dbReference type="SUPFAM" id="SSF47413">
    <property type="entry name" value="lambda repressor-like DNA-binding domains"/>
    <property type="match status" value="1"/>
</dbReference>
<reference evidence="2 3" key="1">
    <citation type="submission" date="2016-09" db="EMBL/GenBank/DDBJ databases">
        <title>Acidihalobacter prosperus V6 (DSM14174).</title>
        <authorList>
            <person name="Khaleque H.N."/>
            <person name="Ramsay J.P."/>
            <person name="Murphy R.J.T."/>
            <person name="Kaksonen A.H."/>
            <person name="Boxall N.J."/>
            <person name="Watkin E.L.J."/>
        </authorList>
    </citation>
    <scope>NUCLEOTIDE SEQUENCE [LARGE SCALE GENOMIC DNA]</scope>
    <source>
        <strain evidence="2 3">V6</strain>
    </source>
</reference>
<dbReference type="GO" id="GO:0003677">
    <property type="term" value="F:DNA binding"/>
    <property type="evidence" value="ECO:0007669"/>
    <property type="project" value="InterPro"/>
</dbReference>
<dbReference type="AlphaFoldDB" id="A0A1D8K7E4"/>
<feature type="domain" description="HTH cro/C1-type" evidence="1">
    <location>
        <begin position="33"/>
        <end position="88"/>
    </location>
</feature>
<dbReference type="EMBL" id="CP017448">
    <property type="protein sequence ID" value="AOV16895.1"/>
    <property type="molecule type" value="Genomic_DNA"/>
</dbReference>
<dbReference type="InterPro" id="IPR039554">
    <property type="entry name" value="HigA2-like_HTH"/>
</dbReference>
<organism evidence="2 3">
    <name type="scientific">Acidihalobacter aeolianus</name>
    <dbReference type="NCBI Taxonomy" id="2792603"/>
    <lineage>
        <taxon>Bacteria</taxon>
        <taxon>Pseudomonadati</taxon>
        <taxon>Pseudomonadota</taxon>
        <taxon>Gammaproteobacteria</taxon>
        <taxon>Chromatiales</taxon>
        <taxon>Ectothiorhodospiraceae</taxon>
        <taxon>Acidihalobacter</taxon>
    </lineage>
</organism>
<dbReference type="InterPro" id="IPR010982">
    <property type="entry name" value="Lambda_DNA-bd_dom_sf"/>
</dbReference>
<dbReference type="RefSeq" id="WP_070072478.1">
    <property type="nucleotide sequence ID" value="NZ_CP017448.1"/>
</dbReference>
<name>A0A1D8K7E4_9GAMM</name>
<dbReference type="Pfam" id="PF13744">
    <property type="entry name" value="HTH_37"/>
    <property type="match status" value="1"/>
</dbReference>
<dbReference type="KEGG" id="aaeo:BJI67_07310"/>
<gene>
    <name evidence="2" type="ORF">BJI67_07310</name>
</gene>
<dbReference type="Gene3D" id="1.10.260.40">
    <property type="entry name" value="lambda repressor-like DNA-binding domains"/>
    <property type="match status" value="1"/>
</dbReference>
<dbReference type="InterPro" id="IPR001387">
    <property type="entry name" value="Cro/C1-type_HTH"/>
</dbReference>
<dbReference type="Proteomes" id="UP000095342">
    <property type="component" value="Chromosome"/>
</dbReference>
<proteinExistence type="predicted"/>
<evidence type="ECO:0000313" key="2">
    <source>
        <dbReference type="EMBL" id="AOV16895.1"/>
    </source>
</evidence>
<dbReference type="CDD" id="cd00093">
    <property type="entry name" value="HTH_XRE"/>
    <property type="match status" value="1"/>
</dbReference>
<sequence>MSNKRYANVWDAIEDTPEAAENMKLRSALMMALKKHIEAVGLSQAQAAKLFGVTQPRVSDLMRGKINLFGLDALVNMAAAAGMHVELRVKDAA</sequence>
<evidence type="ECO:0000313" key="3">
    <source>
        <dbReference type="Proteomes" id="UP000095342"/>
    </source>
</evidence>
<dbReference type="PROSITE" id="PS50943">
    <property type="entry name" value="HTH_CROC1"/>
    <property type="match status" value="1"/>
</dbReference>
<accession>A0A1D8K7E4</accession>
<dbReference type="SMART" id="SM00530">
    <property type="entry name" value="HTH_XRE"/>
    <property type="match status" value="1"/>
</dbReference>
<evidence type="ECO:0000259" key="1">
    <source>
        <dbReference type="PROSITE" id="PS50943"/>
    </source>
</evidence>
<protein>
    <submittedName>
        <fullName evidence="2">Transcriptional regulator</fullName>
    </submittedName>
</protein>
<keyword evidence="3" id="KW-1185">Reference proteome</keyword>